<dbReference type="EMBL" id="JAPQES010000005">
    <property type="protein sequence ID" value="MCY6371758.1"/>
    <property type="molecule type" value="Genomic_DNA"/>
</dbReference>
<name>A0ABT4CTJ9_9CLOT</name>
<dbReference type="RefSeq" id="WP_268050642.1">
    <property type="nucleotide sequence ID" value="NZ_JAPQES010000005.1"/>
</dbReference>
<accession>A0ABT4CTJ9</accession>
<evidence type="ECO:0000259" key="3">
    <source>
        <dbReference type="Pfam" id="PF08719"/>
    </source>
</evidence>
<reference evidence="4" key="1">
    <citation type="submission" date="2022-12" db="EMBL/GenBank/DDBJ databases">
        <authorList>
            <person name="Wang J."/>
        </authorList>
    </citation>
    <scope>NUCLEOTIDE SEQUENCE</scope>
    <source>
        <strain evidence="4">HY-42-06</strain>
    </source>
</reference>
<dbReference type="Gene3D" id="1.10.357.40">
    <property type="entry name" value="YbiA-like"/>
    <property type="match status" value="1"/>
</dbReference>
<dbReference type="Proteomes" id="UP001079657">
    <property type="component" value="Unassembled WGS sequence"/>
</dbReference>
<comment type="catalytic activity">
    <reaction evidence="2">
        <text>2,5-diamino-6-hydroxy-4-(5-phosphoribosylamino)-pyrimidine + H2O = 2,5,6-triamino-4-hydroxypyrimidine + D-ribose 5-phosphate</text>
        <dbReference type="Rhea" id="RHEA:23436"/>
        <dbReference type="ChEBI" id="CHEBI:15377"/>
        <dbReference type="ChEBI" id="CHEBI:58614"/>
        <dbReference type="ChEBI" id="CHEBI:78346"/>
        <dbReference type="ChEBI" id="CHEBI:137796"/>
    </reaction>
</comment>
<dbReference type="SUPFAM" id="SSF143990">
    <property type="entry name" value="YbiA-like"/>
    <property type="match status" value="1"/>
</dbReference>
<dbReference type="InterPro" id="IPR012816">
    <property type="entry name" value="NADAR"/>
</dbReference>
<dbReference type="Pfam" id="PF08719">
    <property type="entry name" value="NADAR"/>
    <property type="match status" value="1"/>
</dbReference>
<comment type="caution">
    <text evidence="4">The sequence shown here is derived from an EMBL/GenBank/DDBJ whole genome shotgun (WGS) entry which is preliminary data.</text>
</comment>
<sequence length="186" mass="22113">MKYCLDNLRKNFQKGIKNDFLFFWGHQPSKDGKIGMSCLSQWWNVEFEVDNLKFYSAEQFMMAEKARIFNDMDILKKILLSPSPHEVKQLGRQVKNFNEEIWKKERYEIVKRGNMAKFSQNIELKNYLLSTENKVLVEASPYDRIWGIGLDKKNEKVHNPLLWQGQNLLGFALMEVRDALEMEKNR</sequence>
<feature type="domain" description="NADAR" evidence="3">
    <location>
        <begin position="22"/>
        <end position="180"/>
    </location>
</feature>
<evidence type="ECO:0000256" key="1">
    <source>
        <dbReference type="ARBA" id="ARBA00000022"/>
    </source>
</evidence>
<dbReference type="CDD" id="cd15457">
    <property type="entry name" value="NADAR"/>
    <property type="match status" value="1"/>
</dbReference>
<keyword evidence="5" id="KW-1185">Reference proteome</keyword>
<evidence type="ECO:0000256" key="2">
    <source>
        <dbReference type="ARBA" id="ARBA00000751"/>
    </source>
</evidence>
<gene>
    <name evidence="4" type="ORF">OXH55_14015</name>
</gene>
<dbReference type="NCBIfam" id="TIGR02464">
    <property type="entry name" value="ribofla_fusion"/>
    <property type="match status" value="1"/>
</dbReference>
<comment type="catalytic activity">
    <reaction evidence="1">
        <text>5-amino-6-(5-phospho-D-ribosylamino)uracil + H2O = 5,6-diaminouracil + D-ribose 5-phosphate</text>
        <dbReference type="Rhea" id="RHEA:55020"/>
        <dbReference type="ChEBI" id="CHEBI:15377"/>
        <dbReference type="ChEBI" id="CHEBI:46252"/>
        <dbReference type="ChEBI" id="CHEBI:58453"/>
        <dbReference type="ChEBI" id="CHEBI:78346"/>
    </reaction>
</comment>
<protein>
    <submittedName>
        <fullName evidence="4">NADAR family protein</fullName>
    </submittedName>
</protein>
<evidence type="ECO:0000313" key="5">
    <source>
        <dbReference type="Proteomes" id="UP001079657"/>
    </source>
</evidence>
<organism evidence="4 5">
    <name type="scientific">Clostridium ganghwense</name>
    <dbReference type="NCBI Taxonomy" id="312089"/>
    <lineage>
        <taxon>Bacteria</taxon>
        <taxon>Bacillati</taxon>
        <taxon>Bacillota</taxon>
        <taxon>Clostridia</taxon>
        <taxon>Eubacteriales</taxon>
        <taxon>Clostridiaceae</taxon>
        <taxon>Clostridium</taxon>
    </lineage>
</organism>
<dbReference type="InterPro" id="IPR037238">
    <property type="entry name" value="YbiA-like_sf"/>
</dbReference>
<evidence type="ECO:0000313" key="4">
    <source>
        <dbReference type="EMBL" id="MCY6371758.1"/>
    </source>
</evidence>
<proteinExistence type="predicted"/>